<name>A0A0L7QPU2_9HYME</name>
<organism evidence="1 2">
    <name type="scientific">Habropoda laboriosa</name>
    <dbReference type="NCBI Taxonomy" id="597456"/>
    <lineage>
        <taxon>Eukaryota</taxon>
        <taxon>Metazoa</taxon>
        <taxon>Ecdysozoa</taxon>
        <taxon>Arthropoda</taxon>
        <taxon>Hexapoda</taxon>
        <taxon>Insecta</taxon>
        <taxon>Pterygota</taxon>
        <taxon>Neoptera</taxon>
        <taxon>Endopterygota</taxon>
        <taxon>Hymenoptera</taxon>
        <taxon>Apocrita</taxon>
        <taxon>Aculeata</taxon>
        <taxon>Apoidea</taxon>
        <taxon>Anthophila</taxon>
        <taxon>Apidae</taxon>
        <taxon>Habropoda</taxon>
    </lineage>
</organism>
<proteinExistence type="predicted"/>
<reference evidence="1 2" key="1">
    <citation type="submission" date="2015-07" db="EMBL/GenBank/DDBJ databases">
        <title>The genome of Habropoda laboriosa.</title>
        <authorList>
            <person name="Pan H."/>
            <person name="Kapheim K."/>
        </authorList>
    </citation>
    <scope>NUCLEOTIDE SEQUENCE [LARGE SCALE GENOMIC DNA]</scope>
    <source>
        <strain evidence="1">0110345459</strain>
    </source>
</reference>
<dbReference type="AlphaFoldDB" id="A0A0L7QPU2"/>
<gene>
    <name evidence="1" type="ORF">WH47_08069</name>
</gene>
<dbReference type="Proteomes" id="UP000053825">
    <property type="component" value="Unassembled WGS sequence"/>
</dbReference>
<evidence type="ECO:0000313" key="1">
    <source>
        <dbReference type="EMBL" id="KOC60501.1"/>
    </source>
</evidence>
<dbReference type="EMBL" id="KQ414817">
    <property type="protein sequence ID" value="KOC60501.1"/>
    <property type="molecule type" value="Genomic_DNA"/>
</dbReference>
<protein>
    <submittedName>
        <fullName evidence="1">Uncharacterized protein</fullName>
    </submittedName>
</protein>
<evidence type="ECO:0000313" key="2">
    <source>
        <dbReference type="Proteomes" id="UP000053825"/>
    </source>
</evidence>
<sequence length="55" mass="6295">MFPLASWPTPFSKKTRPTVTRNVYDRARRFDTTHCPATPAASLLFISKTRNVERG</sequence>
<keyword evidence="2" id="KW-1185">Reference proteome</keyword>
<accession>A0A0L7QPU2</accession>